<name>A0A845DPY4_9BACI</name>
<dbReference type="EMBL" id="WMET01000001">
    <property type="protein sequence ID" value="MYL18442.1"/>
    <property type="molecule type" value="Genomic_DNA"/>
</dbReference>
<evidence type="ECO:0000313" key="2">
    <source>
        <dbReference type="Proteomes" id="UP000460949"/>
    </source>
</evidence>
<proteinExistence type="predicted"/>
<dbReference type="Proteomes" id="UP000460949">
    <property type="component" value="Unassembled WGS sequence"/>
</dbReference>
<gene>
    <name evidence="1" type="ORF">GLW04_00985</name>
</gene>
<dbReference type="AlphaFoldDB" id="A0A845DPY4"/>
<reference evidence="1 2" key="1">
    <citation type="submission" date="2019-11" db="EMBL/GenBank/DDBJ databases">
        <title>Genome sequences of 17 halophilic strains isolated from different environments.</title>
        <authorList>
            <person name="Furrow R.E."/>
        </authorList>
    </citation>
    <scope>NUCLEOTIDE SEQUENCE [LARGE SCALE GENOMIC DNA]</scope>
    <source>
        <strain evidence="1 2">22511_23_Filter</strain>
    </source>
</reference>
<sequence length="170" mass="19888">MIVTVQPCFHWIGFHITSYLLQEGVEVIGIDPIETNQSDFLYMYVGRNSNFQHFFQKKDKENHVQGTEEEASVEYVDQHLLVRKNRKAIWVKLPSLYGEWMDLNRLGIQDKDQLKSWIKEKEAVYIGDFLHDLSKSLLGDQAFQLSSHVEGEDLMDQRIEAVFHSLKLLC</sequence>
<protein>
    <submittedName>
        <fullName evidence="1">Uncharacterized protein</fullName>
    </submittedName>
</protein>
<evidence type="ECO:0000313" key="1">
    <source>
        <dbReference type="EMBL" id="MYL18442.1"/>
    </source>
</evidence>
<accession>A0A845DPY4</accession>
<comment type="caution">
    <text evidence="1">The sequence shown here is derived from an EMBL/GenBank/DDBJ whole genome shotgun (WGS) entry which is preliminary data.</text>
</comment>
<dbReference type="RefSeq" id="WP_160834908.1">
    <property type="nucleotide sequence ID" value="NZ_WMET01000001.1"/>
</dbReference>
<organism evidence="1 2">
    <name type="scientific">Halobacillus litoralis</name>
    <dbReference type="NCBI Taxonomy" id="45668"/>
    <lineage>
        <taxon>Bacteria</taxon>
        <taxon>Bacillati</taxon>
        <taxon>Bacillota</taxon>
        <taxon>Bacilli</taxon>
        <taxon>Bacillales</taxon>
        <taxon>Bacillaceae</taxon>
        <taxon>Halobacillus</taxon>
    </lineage>
</organism>